<evidence type="ECO:0000313" key="2">
    <source>
        <dbReference type="EMBL" id="RCV21559.1"/>
    </source>
</evidence>
<gene>
    <name evidence="2" type="ORF">SETIT_4G148900v2</name>
</gene>
<reference evidence="2" key="1">
    <citation type="journal article" date="2012" name="Nat. Biotechnol.">
        <title>Reference genome sequence of the model plant Setaria.</title>
        <authorList>
            <person name="Bennetzen J.L."/>
            <person name="Schmutz J."/>
            <person name="Wang H."/>
            <person name="Percifield R."/>
            <person name="Hawkins J."/>
            <person name="Pontaroli A.C."/>
            <person name="Estep M."/>
            <person name="Feng L."/>
            <person name="Vaughn J.N."/>
            <person name="Grimwood J."/>
            <person name="Jenkins J."/>
            <person name="Barry K."/>
            <person name="Lindquist E."/>
            <person name="Hellsten U."/>
            <person name="Deshpande S."/>
            <person name="Wang X."/>
            <person name="Wu X."/>
            <person name="Mitros T."/>
            <person name="Triplett J."/>
            <person name="Yang X."/>
            <person name="Ye C.Y."/>
            <person name="Mauro-Herrera M."/>
            <person name="Wang L."/>
            <person name="Li P."/>
            <person name="Sharma M."/>
            <person name="Sharma R."/>
            <person name="Ronald P.C."/>
            <person name="Panaud O."/>
            <person name="Kellogg E.A."/>
            <person name="Brutnell T.P."/>
            <person name="Doust A.N."/>
            <person name="Tuskan G.A."/>
            <person name="Rokhsar D."/>
            <person name="Devos K.M."/>
        </authorList>
    </citation>
    <scope>NUCLEOTIDE SEQUENCE [LARGE SCALE GENOMIC DNA]</scope>
    <source>
        <strain evidence="2">Yugu1</strain>
    </source>
</reference>
<reference evidence="2" key="2">
    <citation type="submission" date="2015-07" db="EMBL/GenBank/DDBJ databases">
        <authorList>
            <person name="Noorani M."/>
        </authorList>
    </citation>
    <scope>NUCLEOTIDE SEQUENCE</scope>
    <source>
        <strain evidence="2">Yugu1</strain>
    </source>
</reference>
<proteinExistence type="predicted"/>
<dbReference type="EMBL" id="CM003531">
    <property type="protein sequence ID" value="RCV21559.1"/>
    <property type="molecule type" value="Genomic_DNA"/>
</dbReference>
<accession>A0A368QUB3</accession>
<dbReference type="AlphaFoldDB" id="A0A368QUB3"/>
<sequence>MASGLAGPKVFCVKVLSLSRNHPALPKIGLSRPQPLLVHIGEKKSHPPSLLLPSAPTDIAFLVRWHAAQRWAQGIYLGHEGRQRRRQHTRGATAGAR</sequence>
<name>A0A368QUB3_SETIT</name>
<protein>
    <submittedName>
        <fullName evidence="2">Uncharacterized protein</fullName>
    </submittedName>
</protein>
<organism evidence="2">
    <name type="scientific">Setaria italica</name>
    <name type="common">Foxtail millet</name>
    <name type="synonym">Panicum italicum</name>
    <dbReference type="NCBI Taxonomy" id="4555"/>
    <lineage>
        <taxon>Eukaryota</taxon>
        <taxon>Viridiplantae</taxon>
        <taxon>Streptophyta</taxon>
        <taxon>Embryophyta</taxon>
        <taxon>Tracheophyta</taxon>
        <taxon>Spermatophyta</taxon>
        <taxon>Magnoliopsida</taxon>
        <taxon>Liliopsida</taxon>
        <taxon>Poales</taxon>
        <taxon>Poaceae</taxon>
        <taxon>PACMAD clade</taxon>
        <taxon>Panicoideae</taxon>
        <taxon>Panicodae</taxon>
        <taxon>Paniceae</taxon>
        <taxon>Cenchrinae</taxon>
        <taxon>Setaria</taxon>
    </lineage>
</organism>
<evidence type="ECO:0000256" key="1">
    <source>
        <dbReference type="SAM" id="MobiDB-lite"/>
    </source>
</evidence>
<feature type="region of interest" description="Disordered" evidence="1">
    <location>
        <begin position="77"/>
        <end position="97"/>
    </location>
</feature>